<dbReference type="InterPro" id="IPR036047">
    <property type="entry name" value="F-box-like_dom_sf"/>
</dbReference>
<dbReference type="Gene3D" id="3.80.10.10">
    <property type="entry name" value="Ribonuclease Inhibitor"/>
    <property type="match status" value="1"/>
</dbReference>
<dbReference type="RefSeq" id="XP_037217896.1">
    <property type="nucleotide sequence ID" value="XM_037366484.1"/>
</dbReference>
<gene>
    <name evidence="2" type="ORF">MIND_00987900</name>
</gene>
<dbReference type="Proteomes" id="UP000636479">
    <property type="component" value="Unassembled WGS sequence"/>
</dbReference>
<reference evidence="2" key="1">
    <citation type="submission" date="2020-05" db="EMBL/GenBank/DDBJ databases">
        <title>Mycena genomes resolve the evolution of fungal bioluminescence.</title>
        <authorList>
            <person name="Tsai I.J."/>
        </authorList>
    </citation>
    <scope>NUCLEOTIDE SEQUENCE</scope>
    <source>
        <strain evidence="2">171206Taipei</strain>
    </source>
</reference>
<comment type="caution">
    <text evidence="2">The sequence shown here is derived from an EMBL/GenBank/DDBJ whole genome shotgun (WGS) entry which is preliminary data.</text>
</comment>
<dbReference type="InterPro" id="IPR032675">
    <property type="entry name" value="LRR_dom_sf"/>
</dbReference>
<dbReference type="EMBL" id="JACAZF010000008">
    <property type="protein sequence ID" value="KAF7297537.1"/>
    <property type="molecule type" value="Genomic_DNA"/>
</dbReference>
<dbReference type="GeneID" id="59349000"/>
<organism evidence="2 3">
    <name type="scientific">Mycena indigotica</name>
    <dbReference type="NCBI Taxonomy" id="2126181"/>
    <lineage>
        <taxon>Eukaryota</taxon>
        <taxon>Fungi</taxon>
        <taxon>Dikarya</taxon>
        <taxon>Basidiomycota</taxon>
        <taxon>Agaricomycotina</taxon>
        <taxon>Agaricomycetes</taxon>
        <taxon>Agaricomycetidae</taxon>
        <taxon>Agaricales</taxon>
        <taxon>Marasmiineae</taxon>
        <taxon>Mycenaceae</taxon>
        <taxon>Mycena</taxon>
    </lineage>
</organism>
<accession>A0A8H6SFR8</accession>
<evidence type="ECO:0000313" key="2">
    <source>
        <dbReference type="EMBL" id="KAF7297537.1"/>
    </source>
</evidence>
<dbReference type="AlphaFoldDB" id="A0A8H6SFR8"/>
<evidence type="ECO:0000259" key="1">
    <source>
        <dbReference type="PROSITE" id="PS50181"/>
    </source>
</evidence>
<dbReference type="PROSITE" id="PS50181">
    <property type="entry name" value="FBOX"/>
    <property type="match status" value="1"/>
</dbReference>
<proteinExistence type="predicted"/>
<dbReference type="SUPFAM" id="SSF81383">
    <property type="entry name" value="F-box domain"/>
    <property type="match status" value="1"/>
</dbReference>
<keyword evidence="3" id="KW-1185">Reference proteome</keyword>
<dbReference type="Pfam" id="PF12937">
    <property type="entry name" value="F-box-like"/>
    <property type="match status" value="1"/>
</dbReference>
<evidence type="ECO:0000313" key="3">
    <source>
        <dbReference type="Proteomes" id="UP000636479"/>
    </source>
</evidence>
<dbReference type="OrthoDB" id="3032326at2759"/>
<dbReference type="InterPro" id="IPR001810">
    <property type="entry name" value="F-box_dom"/>
</dbReference>
<protein>
    <recommendedName>
        <fullName evidence="1">F-box domain-containing protein</fullName>
    </recommendedName>
</protein>
<name>A0A8H6SFR8_9AGAR</name>
<feature type="domain" description="F-box" evidence="1">
    <location>
        <begin position="1"/>
        <end position="46"/>
    </location>
</feature>
<sequence>MLPDELLLEILRHLPKGDLFSVTYASRHLCALARTFLYTGFTFHPYVFEAEAAVLRCPPPEQCNELLEQLAFLASQEIAPYVRFVHVRLNRLRRNHPDFVRVNSGISFALFADEDDTDAMLPPFFFTLEAFRNLRVFDAQRLLFTSTALAALAQLQSLEQVSMWDCTLALSLPLLPTQAKMHVVSLSLLQGDDPDLWLQLVVPAALRKLYVSGAHEFGCADFSSLPVFANLADVTIPLRQAELSAMLPLLNAAFPSMELLRIDGGSRGEADAYVSPSNAFDHLKELHGRRNAAVAFLALASIHVLTLHITDAPTLLASFGVLPSAAFAALTNLSLQLERCDTSELLGSILGHFPVLQAFTVDLALDRHAHRAARHSILALVTTLPPLLPPTLHILRLYAQAYGRPDAVGPDADYAIPDPRVVHTQAVERCPKLAVVEIRVPLFRLRWTEGQGFEGEGMGSE</sequence>